<protein>
    <submittedName>
        <fullName evidence="1">Uncharacterized protein</fullName>
    </submittedName>
</protein>
<evidence type="ECO:0000313" key="1">
    <source>
        <dbReference type="EMBL" id="SVB79020.1"/>
    </source>
</evidence>
<sequence length="48" mass="5564">VELVIHQERKEKSEEVLDGVNDAVIIQLLSKNTIYPFVEGALEKLRYH</sequence>
<proteinExistence type="predicted"/>
<name>A0A382GVD2_9ZZZZ</name>
<organism evidence="1">
    <name type="scientific">marine metagenome</name>
    <dbReference type="NCBI Taxonomy" id="408172"/>
    <lineage>
        <taxon>unclassified sequences</taxon>
        <taxon>metagenomes</taxon>
        <taxon>ecological metagenomes</taxon>
    </lineage>
</organism>
<feature type="non-terminal residue" evidence="1">
    <location>
        <position position="1"/>
    </location>
</feature>
<reference evidence="1" key="1">
    <citation type="submission" date="2018-05" db="EMBL/GenBank/DDBJ databases">
        <authorList>
            <person name="Lanie J.A."/>
            <person name="Ng W.-L."/>
            <person name="Kazmierczak K.M."/>
            <person name="Andrzejewski T.M."/>
            <person name="Davidsen T.M."/>
            <person name="Wayne K.J."/>
            <person name="Tettelin H."/>
            <person name="Glass J.I."/>
            <person name="Rusch D."/>
            <person name="Podicherti R."/>
            <person name="Tsui H.-C.T."/>
            <person name="Winkler M.E."/>
        </authorList>
    </citation>
    <scope>NUCLEOTIDE SEQUENCE</scope>
</reference>
<gene>
    <name evidence="1" type="ORF">METZ01_LOCUS231874</name>
</gene>
<accession>A0A382GVD2</accession>
<dbReference type="AlphaFoldDB" id="A0A382GVD2"/>
<dbReference type="EMBL" id="UINC01057641">
    <property type="protein sequence ID" value="SVB79020.1"/>
    <property type="molecule type" value="Genomic_DNA"/>
</dbReference>